<evidence type="ECO:0000313" key="3">
    <source>
        <dbReference type="Proteomes" id="UP000242450"/>
    </source>
</evidence>
<evidence type="ECO:0000313" key="2">
    <source>
        <dbReference type="EMBL" id="OWK15444.1"/>
    </source>
</evidence>
<evidence type="ECO:0000259" key="1">
    <source>
        <dbReference type="Pfam" id="PF04100"/>
    </source>
</evidence>
<dbReference type="Pfam" id="PF04100">
    <property type="entry name" value="Vps53_N"/>
    <property type="match status" value="1"/>
</dbReference>
<feature type="non-terminal residue" evidence="2">
    <location>
        <position position="1"/>
    </location>
</feature>
<organism evidence="2 3">
    <name type="scientific">Cervus elaphus hippelaphus</name>
    <name type="common">European red deer</name>
    <dbReference type="NCBI Taxonomy" id="46360"/>
    <lineage>
        <taxon>Eukaryota</taxon>
        <taxon>Metazoa</taxon>
        <taxon>Chordata</taxon>
        <taxon>Craniata</taxon>
        <taxon>Vertebrata</taxon>
        <taxon>Euteleostomi</taxon>
        <taxon>Mammalia</taxon>
        <taxon>Eutheria</taxon>
        <taxon>Laurasiatheria</taxon>
        <taxon>Artiodactyla</taxon>
        <taxon>Ruminantia</taxon>
        <taxon>Pecora</taxon>
        <taxon>Cervidae</taxon>
        <taxon>Cervinae</taxon>
        <taxon>Cervus</taxon>
    </lineage>
</organism>
<dbReference type="GO" id="GO:0042147">
    <property type="term" value="P:retrograde transport, endosome to Golgi"/>
    <property type="evidence" value="ECO:0007669"/>
    <property type="project" value="InterPro"/>
</dbReference>
<dbReference type="AlphaFoldDB" id="A0A212DBD2"/>
<comment type="caution">
    <text evidence="2">The sequence shown here is derived from an EMBL/GenBank/DDBJ whole genome shotgun (WGS) entry which is preliminary data.</text>
</comment>
<dbReference type="PANTHER" id="PTHR12820">
    <property type="entry name" value="VACUOLAR SORTING PROTEIN 53"/>
    <property type="match status" value="1"/>
</dbReference>
<dbReference type="GO" id="GO:0005829">
    <property type="term" value="C:cytosol"/>
    <property type="evidence" value="ECO:0007669"/>
    <property type="project" value="GOC"/>
</dbReference>
<gene>
    <name evidence="2" type="ORF">Celaphus_00000820</name>
</gene>
<dbReference type="InterPro" id="IPR039766">
    <property type="entry name" value="Vps53"/>
</dbReference>
<sequence>RPGGPSNVLRDACQVANILDPRIKQEIIKKFIKQHLSEYLVLFQENQDVAWLDKIDRRYAWIKRQLVDYEEKYGRMFPREWYMAERIAVEFCHITRTELAKIMRTRAKEIEVKLLLFAIQRTTNFEGFLAKRFSGCTLTDGTL</sequence>
<feature type="domain" description="Vps53 N-terminal" evidence="1">
    <location>
        <begin position="2"/>
        <end position="134"/>
    </location>
</feature>
<name>A0A212DBD2_CEREH</name>
<dbReference type="InterPro" id="IPR007234">
    <property type="entry name" value="Vps53_N"/>
</dbReference>
<dbReference type="EMBL" id="MKHE01000005">
    <property type="protein sequence ID" value="OWK15444.1"/>
    <property type="molecule type" value="Genomic_DNA"/>
</dbReference>
<proteinExistence type="predicted"/>
<reference evidence="2 3" key="1">
    <citation type="journal article" date="2018" name="Mol. Genet. Genomics">
        <title>The red deer Cervus elaphus genome CerEla1.0: sequencing, annotating, genes, and chromosomes.</title>
        <authorList>
            <person name="Bana N.A."/>
            <person name="Nyiri A."/>
            <person name="Nagy J."/>
            <person name="Frank K."/>
            <person name="Nagy T."/>
            <person name="Steger V."/>
            <person name="Schiller M."/>
            <person name="Lakatos P."/>
            <person name="Sugar L."/>
            <person name="Horn P."/>
            <person name="Barta E."/>
            <person name="Orosz L."/>
        </authorList>
    </citation>
    <scope>NUCLEOTIDE SEQUENCE [LARGE SCALE GENOMIC DNA]</scope>
    <source>
        <strain evidence="2">Hungarian</strain>
    </source>
</reference>
<dbReference type="GO" id="GO:0000938">
    <property type="term" value="C:GARP complex"/>
    <property type="evidence" value="ECO:0007669"/>
    <property type="project" value="InterPro"/>
</dbReference>
<feature type="non-terminal residue" evidence="2">
    <location>
        <position position="143"/>
    </location>
</feature>
<protein>
    <submittedName>
        <fullName evidence="2">VPS53</fullName>
    </submittedName>
</protein>
<accession>A0A212DBD2</accession>
<dbReference type="Proteomes" id="UP000242450">
    <property type="component" value="Chromosome 5"/>
</dbReference>
<dbReference type="OrthoDB" id="10261632at2759"/>
<keyword evidence="3" id="KW-1185">Reference proteome</keyword>
<dbReference type="PANTHER" id="PTHR12820:SF0">
    <property type="entry name" value="VACUOLAR PROTEIN SORTING-ASSOCIATED PROTEIN 53 HOMOLOG"/>
    <property type="match status" value="1"/>
</dbReference>